<accession>A0ABU6XTP1</accession>
<evidence type="ECO:0000256" key="1">
    <source>
        <dbReference type="SAM" id="MobiDB-lite"/>
    </source>
</evidence>
<dbReference type="Proteomes" id="UP001341840">
    <property type="component" value="Unassembled WGS sequence"/>
</dbReference>
<feature type="compositionally biased region" description="Pro residues" evidence="1">
    <location>
        <begin position="69"/>
        <end position="78"/>
    </location>
</feature>
<keyword evidence="3" id="KW-1185">Reference proteome</keyword>
<evidence type="ECO:0000313" key="3">
    <source>
        <dbReference type="Proteomes" id="UP001341840"/>
    </source>
</evidence>
<sequence length="78" mass="8300">MSHAVAQSKQRQILDAARDLYATTQMACAGCLEKRKEKVQTPPTRASPKLAALRAQASSPPLASILPPNKHPIPASSP</sequence>
<protein>
    <submittedName>
        <fullName evidence="2">Uncharacterized protein</fullName>
    </submittedName>
</protein>
<dbReference type="EMBL" id="JASCZI010213276">
    <property type="protein sequence ID" value="MED6201082.1"/>
    <property type="molecule type" value="Genomic_DNA"/>
</dbReference>
<gene>
    <name evidence="2" type="ORF">PIB30_091476</name>
</gene>
<evidence type="ECO:0000313" key="2">
    <source>
        <dbReference type="EMBL" id="MED6201082.1"/>
    </source>
</evidence>
<reference evidence="2 3" key="1">
    <citation type="journal article" date="2023" name="Plants (Basel)">
        <title>Bridging the Gap: Combining Genomics and Transcriptomics Approaches to Understand Stylosanthes scabra, an Orphan Legume from the Brazilian Caatinga.</title>
        <authorList>
            <person name="Ferreira-Neto J.R.C."/>
            <person name="da Silva M.D."/>
            <person name="Binneck E."/>
            <person name="de Melo N.F."/>
            <person name="da Silva R.H."/>
            <person name="de Melo A.L.T.M."/>
            <person name="Pandolfi V."/>
            <person name="Bustamante F.O."/>
            <person name="Brasileiro-Vidal A.C."/>
            <person name="Benko-Iseppon A.M."/>
        </authorList>
    </citation>
    <scope>NUCLEOTIDE SEQUENCE [LARGE SCALE GENOMIC DNA]</scope>
    <source>
        <tissue evidence="2">Leaves</tissue>
    </source>
</reference>
<feature type="compositionally biased region" description="Low complexity" evidence="1">
    <location>
        <begin position="57"/>
        <end position="68"/>
    </location>
</feature>
<feature type="non-terminal residue" evidence="2">
    <location>
        <position position="78"/>
    </location>
</feature>
<organism evidence="2 3">
    <name type="scientific">Stylosanthes scabra</name>
    <dbReference type="NCBI Taxonomy" id="79078"/>
    <lineage>
        <taxon>Eukaryota</taxon>
        <taxon>Viridiplantae</taxon>
        <taxon>Streptophyta</taxon>
        <taxon>Embryophyta</taxon>
        <taxon>Tracheophyta</taxon>
        <taxon>Spermatophyta</taxon>
        <taxon>Magnoliopsida</taxon>
        <taxon>eudicotyledons</taxon>
        <taxon>Gunneridae</taxon>
        <taxon>Pentapetalae</taxon>
        <taxon>rosids</taxon>
        <taxon>fabids</taxon>
        <taxon>Fabales</taxon>
        <taxon>Fabaceae</taxon>
        <taxon>Papilionoideae</taxon>
        <taxon>50 kb inversion clade</taxon>
        <taxon>dalbergioids sensu lato</taxon>
        <taxon>Dalbergieae</taxon>
        <taxon>Pterocarpus clade</taxon>
        <taxon>Stylosanthes</taxon>
    </lineage>
</organism>
<comment type="caution">
    <text evidence="2">The sequence shown here is derived from an EMBL/GenBank/DDBJ whole genome shotgun (WGS) entry which is preliminary data.</text>
</comment>
<name>A0ABU6XTP1_9FABA</name>
<proteinExistence type="predicted"/>
<feature type="region of interest" description="Disordered" evidence="1">
    <location>
        <begin position="35"/>
        <end position="78"/>
    </location>
</feature>